<accession>A0A5F2ETI7</accession>
<dbReference type="AlphaFoldDB" id="A0A2S0WKZ1"/>
<proteinExistence type="predicted"/>
<sequence length="227" mass="24784">MKVILVPGFWFDASSWDRIVPALEAAGHDVTALTLPGMESPDADRSAITLADHVAAVLAAIDATDGPVVLAGSSFSGKLVQIAAEERPESIALAVYVDSLPQPVRSDSTEVPPGVEIPFSWDELSDDEQRDLGPELREQIERQAIGFPAQVVRDGWTMKDGRHHDVRTLVVASGFDAAKLREWRDDYPEIAAEIDAHTDLTIVELPTSHWPHLTRPDELADILLEAI</sequence>
<keyword evidence="1" id="KW-0378">Hydrolase</keyword>
<dbReference type="Pfam" id="PF12697">
    <property type="entry name" value="Abhydrolase_6"/>
    <property type="match status" value="1"/>
</dbReference>
<accession>A0A2S0WKZ1</accession>
<dbReference type="PANTHER" id="PTHR37017:SF11">
    <property type="entry name" value="ESTERASE_LIPASE_THIOESTERASE DOMAIN-CONTAINING PROTEIN"/>
    <property type="match status" value="1"/>
</dbReference>
<dbReference type="Gene3D" id="3.40.50.1820">
    <property type="entry name" value="alpha/beta hydrolase"/>
    <property type="match status" value="1"/>
</dbReference>
<reference evidence="2" key="1">
    <citation type="submission" date="2018-01" db="EMBL/GenBank/DDBJ databases">
        <authorList>
            <person name="Li J."/>
        </authorList>
    </citation>
    <scope>NUCLEOTIDE SEQUENCE [LARGE SCALE GENOMIC DNA]</scope>
    <source>
        <strain evidence="2">592</strain>
    </source>
</reference>
<dbReference type="SUPFAM" id="SSF53474">
    <property type="entry name" value="alpha/beta-Hydrolases"/>
    <property type="match status" value="1"/>
</dbReference>
<dbReference type="InterPro" id="IPR000073">
    <property type="entry name" value="AB_hydrolase_1"/>
</dbReference>
<dbReference type="InterPro" id="IPR052897">
    <property type="entry name" value="Sec-Metab_Biosynth_Hydrolase"/>
</dbReference>
<dbReference type="Proteomes" id="UP000244384">
    <property type="component" value="Chromosome"/>
</dbReference>
<name>A0A2S0WKZ1_9ACTN</name>
<evidence type="ECO:0000313" key="1">
    <source>
        <dbReference type="EMBL" id="AWB92016.1"/>
    </source>
</evidence>
<dbReference type="EMBL" id="CP026952">
    <property type="protein sequence ID" value="AWB92016.1"/>
    <property type="molecule type" value="Genomic_DNA"/>
</dbReference>
<dbReference type="PANTHER" id="PTHR37017">
    <property type="entry name" value="AB HYDROLASE-1 DOMAIN-CONTAINING PROTEIN-RELATED"/>
    <property type="match status" value="1"/>
</dbReference>
<protein>
    <submittedName>
        <fullName evidence="1">Alpha/beta hydrolase</fullName>
    </submittedName>
</protein>
<dbReference type="InterPro" id="IPR029058">
    <property type="entry name" value="AB_hydrolase_fold"/>
</dbReference>
<dbReference type="KEGG" id="aez:C3E78_07275"/>
<dbReference type="OrthoDB" id="9773549at2"/>
<dbReference type="RefSeq" id="WP_108577661.1">
    <property type="nucleotide sequence ID" value="NZ_CP026952.1"/>
</dbReference>
<keyword evidence="2" id="KW-1185">Reference proteome</keyword>
<evidence type="ECO:0000313" key="2">
    <source>
        <dbReference type="Proteomes" id="UP000244384"/>
    </source>
</evidence>
<gene>
    <name evidence="1" type="ORF">C3E78_07275</name>
</gene>
<dbReference type="GO" id="GO:0016787">
    <property type="term" value="F:hydrolase activity"/>
    <property type="evidence" value="ECO:0007669"/>
    <property type="project" value="UniProtKB-KW"/>
</dbReference>
<organism evidence="1 2">
    <name type="scientific">Aeromicrobium chenweiae</name>
    <dbReference type="NCBI Taxonomy" id="2079793"/>
    <lineage>
        <taxon>Bacteria</taxon>
        <taxon>Bacillati</taxon>
        <taxon>Actinomycetota</taxon>
        <taxon>Actinomycetes</taxon>
        <taxon>Propionibacteriales</taxon>
        <taxon>Nocardioidaceae</taxon>
        <taxon>Aeromicrobium</taxon>
    </lineage>
</organism>